<feature type="region of interest" description="Disordered" evidence="1">
    <location>
        <begin position="80"/>
        <end position="121"/>
    </location>
</feature>
<feature type="region of interest" description="Disordered" evidence="1">
    <location>
        <begin position="1"/>
        <end position="34"/>
    </location>
</feature>
<dbReference type="EMBL" id="JARJLG010000097">
    <property type="protein sequence ID" value="KAJ7746813.1"/>
    <property type="molecule type" value="Genomic_DNA"/>
</dbReference>
<keyword evidence="3" id="KW-1185">Reference proteome</keyword>
<organism evidence="2 3">
    <name type="scientific">Mycena maculata</name>
    <dbReference type="NCBI Taxonomy" id="230809"/>
    <lineage>
        <taxon>Eukaryota</taxon>
        <taxon>Fungi</taxon>
        <taxon>Dikarya</taxon>
        <taxon>Basidiomycota</taxon>
        <taxon>Agaricomycotina</taxon>
        <taxon>Agaricomycetes</taxon>
        <taxon>Agaricomycetidae</taxon>
        <taxon>Agaricales</taxon>
        <taxon>Marasmiineae</taxon>
        <taxon>Mycenaceae</taxon>
        <taxon>Mycena</taxon>
    </lineage>
</organism>
<sequence>MPDEQPADNRPSSFLRGFAPPPAAPAGPAALLPFSRPFDVSRADLAASSAARPAPTAPAFPRPLPAPAVSIPGGAAHTPAPPTLWIPFPQPPDVLPPPPRRQRIAPAAPSRPTTPPSTVVAVTGTKKLAKPRKPKAGNEIAYNELRPHVLALGRLRTWMSPFGIEHAAAFRKLMPEEVVNKTYTTLFASFAPKSHSNYAAGLLRFHQFSDSYKVPERERMPASHFLLAFHWHPWHDINGAPWEGENRWVELAHRTANKEGTAFKREQRGPVTLEHMWALRAVLDLSKPFDAAVWACATAAFWGCRRLGELTIPSAADFGPKYHITCGTPHKHITPSSLNPSSTTIVPLP</sequence>
<reference evidence="2" key="1">
    <citation type="submission" date="2023-03" db="EMBL/GenBank/DDBJ databases">
        <title>Massive genome expansion in bonnet fungi (Mycena s.s.) driven by repeated elements and novel gene families across ecological guilds.</title>
        <authorList>
            <consortium name="Lawrence Berkeley National Laboratory"/>
            <person name="Harder C.B."/>
            <person name="Miyauchi S."/>
            <person name="Viragh M."/>
            <person name="Kuo A."/>
            <person name="Thoen E."/>
            <person name="Andreopoulos B."/>
            <person name="Lu D."/>
            <person name="Skrede I."/>
            <person name="Drula E."/>
            <person name="Henrissat B."/>
            <person name="Morin E."/>
            <person name="Kohler A."/>
            <person name="Barry K."/>
            <person name="LaButti K."/>
            <person name="Morin E."/>
            <person name="Salamov A."/>
            <person name="Lipzen A."/>
            <person name="Mereny Z."/>
            <person name="Hegedus B."/>
            <person name="Baldrian P."/>
            <person name="Stursova M."/>
            <person name="Weitz H."/>
            <person name="Taylor A."/>
            <person name="Grigoriev I.V."/>
            <person name="Nagy L.G."/>
            <person name="Martin F."/>
            <person name="Kauserud H."/>
        </authorList>
    </citation>
    <scope>NUCLEOTIDE SEQUENCE</scope>
    <source>
        <strain evidence="2">CBHHK188m</strain>
    </source>
</reference>
<accession>A0AAD7IMX4</accession>
<evidence type="ECO:0000313" key="2">
    <source>
        <dbReference type="EMBL" id="KAJ7746813.1"/>
    </source>
</evidence>
<evidence type="ECO:0000313" key="3">
    <source>
        <dbReference type="Proteomes" id="UP001215280"/>
    </source>
</evidence>
<name>A0AAD7IMX4_9AGAR</name>
<gene>
    <name evidence="2" type="ORF">DFH07DRAFT_962892</name>
</gene>
<feature type="compositionally biased region" description="Low complexity" evidence="1">
    <location>
        <begin position="104"/>
        <end position="121"/>
    </location>
</feature>
<dbReference type="AlphaFoldDB" id="A0AAD7IMX4"/>
<comment type="caution">
    <text evidence="2">The sequence shown here is derived from an EMBL/GenBank/DDBJ whole genome shotgun (WGS) entry which is preliminary data.</text>
</comment>
<dbReference type="Proteomes" id="UP001215280">
    <property type="component" value="Unassembled WGS sequence"/>
</dbReference>
<feature type="compositionally biased region" description="Pro residues" evidence="1">
    <location>
        <begin position="80"/>
        <end position="99"/>
    </location>
</feature>
<proteinExistence type="predicted"/>
<evidence type="ECO:0000256" key="1">
    <source>
        <dbReference type="SAM" id="MobiDB-lite"/>
    </source>
</evidence>
<protein>
    <submittedName>
        <fullName evidence="2">Uncharacterized protein</fullName>
    </submittedName>
</protein>